<dbReference type="Pfam" id="PF08541">
    <property type="entry name" value="ACP_syn_III_C"/>
    <property type="match status" value="1"/>
</dbReference>
<sequence>MLASRSVQTLHDWGNTSSSSIWYETDWIERFGDLHPGERILQISFGSGFKCNSAVWVALRVDKSKQGQPLKADAAEPLVPSAAKT</sequence>
<evidence type="ECO:0000313" key="4">
    <source>
        <dbReference type="Proteomes" id="UP000604046"/>
    </source>
</evidence>
<dbReference type="Gene3D" id="3.40.47.10">
    <property type="match status" value="1"/>
</dbReference>
<accession>A0A812NMK4</accession>
<dbReference type="GO" id="GO:0016020">
    <property type="term" value="C:membrane"/>
    <property type="evidence" value="ECO:0007669"/>
    <property type="project" value="InterPro"/>
</dbReference>
<evidence type="ECO:0000256" key="1">
    <source>
        <dbReference type="ARBA" id="ARBA00022679"/>
    </source>
</evidence>
<proteinExistence type="predicted"/>
<evidence type="ECO:0000259" key="2">
    <source>
        <dbReference type="Pfam" id="PF08541"/>
    </source>
</evidence>
<keyword evidence="1" id="KW-0808">Transferase</keyword>
<feature type="domain" description="Beta-ketoacyl-[acyl-carrier-protein] synthase III C-terminal" evidence="2">
    <location>
        <begin position="5"/>
        <end position="56"/>
    </location>
</feature>
<dbReference type="SUPFAM" id="SSF53901">
    <property type="entry name" value="Thiolase-like"/>
    <property type="match status" value="1"/>
</dbReference>
<comment type="caution">
    <text evidence="3">The sequence shown here is derived from an EMBL/GenBank/DDBJ whole genome shotgun (WGS) entry which is preliminary data.</text>
</comment>
<dbReference type="EMBL" id="CAJNDS010002057">
    <property type="protein sequence ID" value="CAE7299221.1"/>
    <property type="molecule type" value="Genomic_DNA"/>
</dbReference>
<dbReference type="GO" id="GO:0006633">
    <property type="term" value="P:fatty acid biosynthetic process"/>
    <property type="evidence" value="ECO:0007669"/>
    <property type="project" value="InterPro"/>
</dbReference>
<keyword evidence="4" id="KW-1185">Reference proteome</keyword>
<dbReference type="GO" id="GO:0016747">
    <property type="term" value="F:acyltransferase activity, transferring groups other than amino-acyl groups"/>
    <property type="evidence" value="ECO:0007669"/>
    <property type="project" value="InterPro"/>
</dbReference>
<dbReference type="Proteomes" id="UP000604046">
    <property type="component" value="Unassembled WGS sequence"/>
</dbReference>
<dbReference type="InterPro" id="IPR016039">
    <property type="entry name" value="Thiolase-like"/>
</dbReference>
<organism evidence="3 4">
    <name type="scientific">Symbiodinium natans</name>
    <dbReference type="NCBI Taxonomy" id="878477"/>
    <lineage>
        <taxon>Eukaryota</taxon>
        <taxon>Sar</taxon>
        <taxon>Alveolata</taxon>
        <taxon>Dinophyceae</taxon>
        <taxon>Suessiales</taxon>
        <taxon>Symbiodiniaceae</taxon>
        <taxon>Symbiodinium</taxon>
    </lineage>
</organism>
<dbReference type="InterPro" id="IPR012392">
    <property type="entry name" value="3-ktacl-CoA_syn"/>
</dbReference>
<dbReference type="AlphaFoldDB" id="A0A812NMK4"/>
<protein>
    <submittedName>
        <fullName evidence="3">KCS9 protein</fullName>
    </submittedName>
</protein>
<evidence type="ECO:0000313" key="3">
    <source>
        <dbReference type="EMBL" id="CAE7299221.1"/>
    </source>
</evidence>
<name>A0A812NMK4_9DINO</name>
<dbReference type="InterPro" id="IPR013747">
    <property type="entry name" value="ACP_syn_III_C"/>
</dbReference>
<dbReference type="OrthoDB" id="329835at2759"/>
<dbReference type="PANTHER" id="PTHR31561">
    <property type="entry name" value="3-KETOACYL-COA SYNTHASE"/>
    <property type="match status" value="1"/>
</dbReference>
<reference evidence="3" key="1">
    <citation type="submission" date="2021-02" db="EMBL/GenBank/DDBJ databases">
        <authorList>
            <person name="Dougan E. K."/>
            <person name="Rhodes N."/>
            <person name="Thang M."/>
            <person name="Chan C."/>
        </authorList>
    </citation>
    <scope>NUCLEOTIDE SEQUENCE</scope>
</reference>
<gene>
    <name evidence="3" type="primary">KCS9</name>
    <name evidence="3" type="ORF">SNAT2548_LOCUS15747</name>
</gene>